<gene>
    <name evidence="2" type="ORF">C5F50_03830</name>
</gene>
<reference evidence="2 3" key="1">
    <citation type="submission" date="2018-02" db="EMBL/GenBank/DDBJ databases">
        <title>Complete genome of Nitrosopumilus ureaphilus PS0.</title>
        <authorList>
            <person name="Qin W."/>
            <person name="Zheng Y."/>
            <person name="Stahl D.A."/>
        </authorList>
    </citation>
    <scope>NUCLEOTIDE SEQUENCE [LARGE SCALE GENOMIC DNA]</scope>
    <source>
        <strain evidence="2 3">PS0</strain>
    </source>
</reference>
<evidence type="ECO:0000313" key="2">
    <source>
        <dbReference type="EMBL" id="QLH06302.1"/>
    </source>
</evidence>
<dbReference type="GeneID" id="56067168"/>
<protein>
    <recommendedName>
        <fullName evidence="1">Aminoglycoside phosphotransferase domain-containing protein</fullName>
    </recommendedName>
</protein>
<dbReference type="SUPFAM" id="SSF56112">
    <property type="entry name" value="Protein kinase-like (PK-like)"/>
    <property type="match status" value="1"/>
</dbReference>
<dbReference type="Gene3D" id="3.90.1200.10">
    <property type="match status" value="1"/>
</dbReference>
<accession>A0A7D5RAM9</accession>
<evidence type="ECO:0000259" key="1">
    <source>
        <dbReference type="Pfam" id="PF01636"/>
    </source>
</evidence>
<dbReference type="EMBL" id="CP026995">
    <property type="protein sequence ID" value="QLH06302.1"/>
    <property type="molecule type" value="Genomic_DNA"/>
</dbReference>
<keyword evidence="3" id="KW-1185">Reference proteome</keyword>
<dbReference type="Proteomes" id="UP000509478">
    <property type="component" value="Chromosome"/>
</dbReference>
<dbReference type="RefSeq" id="WP_179372374.1">
    <property type="nucleotide sequence ID" value="NZ_CP026995.1"/>
</dbReference>
<evidence type="ECO:0000313" key="3">
    <source>
        <dbReference type="Proteomes" id="UP000509478"/>
    </source>
</evidence>
<name>A0A7D5RAM9_9ARCH</name>
<dbReference type="AlphaFoldDB" id="A0A7D5RAM9"/>
<dbReference type="OrthoDB" id="350437at2157"/>
<dbReference type="KEGG" id="nue:C5F50_03830"/>
<dbReference type="InterPro" id="IPR011009">
    <property type="entry name" value="Kinase-like_dom_sf"/>
</dbReference>
<dbReference type="InterPro" id="IPR002575">
    <property type="entry name" value="Aminoglycoside_PTrfase"/>
</dbReference>
<sequence>MDSARLIIELENIVPYLLKNNLIHKKSVVEDRVTIKDVSRMNKNIQVIQGSENSYIVKQPQLSNSYDNEFVNREAKFYNVIQNKTNLLTNKIMPQFIKYDKKNAILLLEFIHNAESFATYYESVKNNKKQILLALADLIALYHNEFSDYIDDSLFSFLPDTLPITLFIVRPRPEIMTVISPGNYQLLRAMQQETEIYPYIQDIPNIWNKSTIIHGDMKLDNVLLKNTQDTDDYILRVIDWELVLKGDPLWDVACIISNIIERNLHHRIYESDRDSLTYDSLIEETGITTRLFCKEYKKNIKETLVSSNFFSKLSKLCIAKLIHMAYESAYQSDEITIDAKNIVQYCDYLVKDNGRKIKKMLED</sequence>
<organism evidence="2 3">
    <name type="scientific">Nitrosopumilus ureiphilus</name>
    <dbReference type="NCBI Taxonomy" id="1470067"/>
    <lineage>
        <taxon>Archaea</taxon>
        <taxon>Nitrososphaerota</taxon>
        <taxon>Nitrososphaeria</taxon>
        <taxon>Nitrosopumilales</taxon>
        <taxon>Nitrosopumilaceae</taxon>
        <taxon>Nitrosopumilus</taxon>
    </lineage>
</organism>
<feature type="domain" description="Aminoglycoside phosphotransferase" evidence="1">
    <location>
        <begin position="42"/>
        <end position="262"/>
    </location>
</feature>
<proteinExistence type="predicted"/>
<dbReference type="Pfam" id="PF01636">
    <property type="entry name" value="APH"/>
    <property type="match status" value="1"/>
</dbReference>